<proteinExistence type="inferred from homology"/>
<dbReference type="OrthoDB" id="2985014at2759"/>
<organism evidence="10 11">
    <name type="scientific">Ascodesmis nigricans</name>
    <dbReference type="NCBI Taxonomy" id="341454"/>
    <lineage>
        <taxon>Eukaryota</taxon>
        <taxon>Fungi</taxon>
        <taxon>Dikarya</taxon>
        <taxon>Ascomycota</taxon>
        <taxon>Pezizomycotina</taxon>
        <taxon>Pezizomycetes</taxon>
        <taxon>Pezizales</taxon>
        <taxon>Ascodesmidaceae</taxon>
        <taxon>Ascodesmis</taxon>
    </lineage>
</organism>
<gene>
    <name evidence="10" type="ORF">EX30DRAFT_360305</name>
</gene>
<name>A0A4S2MIM4_9PEZI</name>
<protein>
    <submittedName>
        <fullName evidence="10">Inner membrane transporter yfaV</fullName>
    </submittedName>
</protein>
<dbReference type="PANTHER" id="PTHR43791:SF32">
    <property type="entry name" value="MAJOR FACILITATOR SUPERFAMILY (MFS) PROFILE DOMAIN-CONTAINING PROTEIN"/>
    <property type="match status" value="1"/>
</dbReference>
<dbReference type="AlphaFoldDB" id="A0A4S2MIM4"/>
<feature type="transmembrane region" description="Helical" evidence="8">
    <location>
        <begin position="377"/>
        <end position="397"/>
    </location>
</feature>
<evidence type="ECO:0000256" key="3">
    <source>
        <dbReference type="ARBA" id="ARBA00022692"/>
    </source>
</evidence>
<feature type="transmembrane region" description="Helical" evidence="8">
    <location>
        <begin position="345"/>
        <end position="365"/>
    </location>
</feature>
<feature type="region of interest" description="Disordered" evidence="7">
    <location>
        <begin position="1"/>
        <end position="21"/>
    </location>
</feature>
<feature type="transmembrane region" description="Helical" evidence="8">
    <location>
        <begin position="201"/>
        <end position="223"/>
    </location>
</feature>
<feature type="transmembrane region" description="Helical" evidence="8">
    <location>
        <begin position="441"/>
        <end position="465"/>
    </location>
</feature>
<feature type="transmembrane region" description="Helical" evidence="8">
    <location>
        <begin position="109"/>
        <end position="127"/>
    </location>
</feature>
<comment type="similarity">
    <text evidence="6">Belongs to the major facilitator superfamily. Allantoate permease family.</text>
</comment>
<keyword evidence="5 8" id="KW-0472">Membrane</keyword>
<sequence>MSTEKIDAFDSSSEREGSSSEFSGVTFVNDEARALRKVDLTVLPLLTIGLFVFQLDRVNLASALTGGFMKDVSINQDTVNLGNQLMFLGIVLLEIPSNMILQRVGPRKYMAAQVFIFGLVATMQTFLKNKTGFLVSRSILGLCEAGYIPGSLYILSTWYRSEELAKRIAIFFFGMFAGTAFSPLLASAILKLDDYNGVRGWRWIFMIEGLMTVFISAILLLFLPGSPQRPKPLLFKGLIRFTPRDQEVLQHRLERNGTRLTDNSMIITPQKVWQTVTHWRRWPHYISTCAVFATWAPLTTYTPTIIMNLGFERIPANALTSIGGIISLITVFIFALISDRTNRRGFTVALAISCYLIALILLRTIHPSVSNKWRRYVLWTLVNSFAVGYHPVHNTWLQLNCTDPQERSIAIAMWVMSAISGLMAGSQVFRAKDAPWYGTGVAVLIGMVGFGLVLAVMQIVVYWVFNRKLAAERKKMFELKGTLLVALENGDISKSGGVPCAAGRGQAMAGSDRKLLEQCSGTGNSVGGGVKSKLAEKG</sequence>
<feature type="transmembrane region" description="Helical" evidence="8">
    <location>
        <begin position="139"/>
        <end position="156"/>
    </location>
</feature>
<evidence type="ECO:0000256" key="5">
    <source>
        <dbReference type="ARBA" id="ARBA00023136"/>
    </source>
</evidence>
<evidence type="ECO:0000256" key="6">
    <source>
        <dbReference type="ARBA" id="ARBA00037968"/>
    </source>
</evidence>
<dbReference type="InterPro" id="IPR020846">
    <property type="entry name" value="MFS_dom"/>
</dbReference>
<dbReference type="InterPro" id="IPR036259">
    <property type="entry name" value="MFS_trans_sf"/>
</dbReference>
<evidence type="ECO:0000313" key="10">
    <source>
        <dbReference type="EMBL" id="TGZ76791.1"/>
    </source>
</evidence>
<dbReference type="GO" id="GO:0016020">
    <property type="term" value="C:membrane"/>
    <property type="evidence" value="ECO:0007669"/>
    <property type="project" value="UniProtKB-SubCell"/>
</dbReference>
<feature type="transmembrane region" description="Helical" evidence="8">
    <location>
        <begin position="168"/>
        <end position="189"/>
    </location>
</feature>
<accession>A0A4S2MIM4</accession>
<dbReference type="Proteomes" id="UP000298138">
    <property type="component" value="Unassembled WGS sequence"/>
</dbReference>
<dbReference type="FunFam" id="1.20.1250.20:FF:000065">
    <property type="entry name" value="Putative MFS pantothenate transporter"/>
    <property type="match status" value="1"/>
</dbReference>
<evidence type="ECO:0000256" key="1">
    <source>
        <dbReference type="ARBA" id="ARBA00004141"/>
    </source>
</evidence>
<keyword evidence="2" id="KW-0813">Transport</keyword>
<dbReference type="EMBL" id="ML220166">
    <property type="protein sequence ID" value="TGZ76791.1"/>
    <property type="molecule type" value="Genomic_DNA"/>
</dbReference>
<evidence type="ECO:0000256" key="8">
    <source>
        <dbReference type="SAM" id="Phobius"/>
    </source>
</evidence>
<dbReference type="Pfam" id="PF07690">
    <property type="entry name" value="MFS_1"/>
    <property type="match status" value="1"/>
</dbReference>
<evidence type="ECO:0000313" key="11">
    <source>
        <dbReference type="Proteomes" id="UP000298138"/>
    </source>
</evidence>
<evidence type="ECO:0000256" key="7">
    <source>
        <dbReference type="SAM" id="MobiDB-lite"/>
    </source>
</evidence>
<keyword evidence="4 8" id="KW-1133">Transmembrane helix</keyword>
<feature type="domain" description="Major facilitator superfamily (MFS) profile" evidence="9">
    <location>
        <begin position="42"/>
        <end position="469"/>
    </location>
</feature>
<comment type="subcellular location">
    <subcellularLocation>
        <location evidence="1">Membrane</location>
        <topology evidence="1">Multi-pass membrane protein</topology>
    </subcellularLocation>
</comment>
<dbReference type="PANTHER" id="PTHR43791">
    <property type="entry name" value="PERMEASE-RELATED"/>
    <property type="match status" value="1"/>
</dbReference>
<reference evidence="10 11" key="1">
    <citation type="submission" date="2019-04" db="EMBL/GenBank/DDBJ databases">
        <title>Comparative genomics and transcriptomics to analyze fruiting body development in filamentous ascomycetes.</title>
        <authorList>
            <consortium name="DOE Joint Genome Institute"/>
            <person name="Lutkenhaus R."/>
            <person name="Traeger S."/>
            <person name="Breuer J."/>
            <person name="Kuo A."/>
            <person name="Lipzen A."/>
            <person name="Pangilinan J."/>
            <person name="Dilworth D."/>
            <person name="Sandor L."/>
            <person name="Poggeler S."/>
            <person name="Barry K."/>
            <person name="Grigoriev I.V."/>
            <person name="Nowrousian M."/>
        </authorList>
    </citation>
    <scope>NUCLEOTIDE SEQUENCE [LARGE SCALE GENOMIC DNA]</scope>
    <source>
        <strain evidence="10 11">CBS 389.68</strain>
    </source>
</reference>
<dbReference type="PROSITE" id="PS50850">
    <property type="entry name" value="MFS"/>
    <property type="match status" value="1"/>
</dbReference>
<dbReference type="STRING" id="341454.A0A4S2MIM4"/>
<feature type="transmembrane region" description="Helical" evidence="8">
    <location>
        <begin position="409"/>
        <end position="429"/>
    </location>
</feature>
<dbReference type="Gene3D" id="1.20.1250.20">
    <property type="entry name" value="MFS general substrate transporter like domains"/>
    <property type="match status" value="2"/>
</dbReference>
<feature type="transmembrane region" description="Helical" evidence="8">
    <location>
        <begin position="318"/>
        <end position="338"/>
    </location>
</feature>
<dbReference type="SUPFAM" id="SSF103473">
    <property type="entry name" value="MFS general substrate transporter"/>
    <property type="match status" value="1"/>
</dbReference>
<feature type="transmembrane region" description="Helical" evidence="8">
    <location>
        <begin position="285"/>
        <end position="306"/>
    </location>
</feature>
<dbReference type="InParanoid" id="A0A4S2MIM4"/>
<keyword evidence="11" id="KW-1185">Reference proteome</keyword>
<evidence type="ECO:0000256" key="2">
    <source>
        <dbReference type="ARBA" id="ARBA00022448"/>
    </source>
</evidence>
<evidence type="ECO:0000256" key="4">
    <source>
        <dbReference type="ARBA" id="ARBA00022989"/>
    </source>
</evidence>
<evidence type="ECO:0000259" key="9">
    <source>
        <dbReference type="PROSITE" id="PS50850"/>
    </source>
</evidence>
<dbReference type="GO" id="GO:0022857">
    <property type="term" value="F:transmembrane transporter activity"/>
    <property type="evidence" value="ECO:0007669"/>
    <property type="project" value="InterPro"/>
</dbReference>
<dbReference type="InterPro" id="IPR011701">
    <property type="entry name" value="MFS"/>
</dbReference>
<keyword evidence="3 8" id="KW-0812">Transmembrane</keyword>
<feature type="compositionally biased region" description="Basic and acidic residues" evidence="7">
    <location>
        <begin position="1"/>
        <end position="18"/>
    </location>
</feature>